<reference evidence="2" key="1">
    <citation type="journal article" date="2022" name="bioRxiv">
        <title>Sequencing and chromosome-scale assembly of the giantPleurodeles waltlgenome.</title>
        <authorList>
            <person name="Brown T."/>
            <person name="Elewa A."/>
            <person name="Iarovenko S."/>
            <person name="Subramanian E."/>
            <person name="Araus A.J."/>
            <person name="Petzold A."/>
            <person name="Susuki M."/>
            <person name="Suzuki K.-i.T."/>
            <person name="Hayashi T."/>
            <person name="Toyoda A."/>
            <person name="Oliveira C."/>
            <person name="Osipova E."/>
            <person name="Leigh N.D."/>
            <person name="Simon A."/>
            <person name="Yun M.H."/>
        </authorList>
    </citation>
    <scope>NUCLEOTIDE SEQUENCE</scope>
    <source>
        <strain evidence="2">20211129_DDA</strain>
        <tissue evidence="2">Liver</tissue>
    </source>
</reference>
<organism evidence="2 3">
    <name type="scientific">Pleurodeles waltl</name>
    <name type="common">Iberian ribbed newt</name>
    <dbReference type="NCBI Taxonomy" id="8319"/>
    <lineage>
        <taxon>Eukaryota</taxon>
        <taxon>Metazoa</taxon>
        <taxon>Chordata</taxon>
        <taxon>Craniata</taxon>
        <taxon>Vertebrata</taxon>
        <taxon>Euteleostomi</taxon>
        <taxon>Amphibia</taxon>
        <taxon>Batrachia</taxon>
        <taxon>Caudata</taxon>
        <taxon>Salamandroidea</taxon>
        <taxon>Salamandridae</taxon>
        <taxon>Pleurodelinae</taxon>
        <taxon>Pleurodeles</taxon>
    </lineage>
</organism>
<sequence>MCCGTPRTPPPGPQCDRGQGGAPGRRVGTLGALGRSGPGSHPQSPPLSASRPQLVPSLHDFARLVQALSAFFLFLHVPTSLGALDCTF</sequence>
<accession>A0AAV7VML8</accession>
<keyword evidence="3" id="KW-1185">Reference proteome</keyword>
<evidence type="ECO:0000313" key="3">
    <source>
        <dbReference type="Proteomes" id="UP001066276"/>
    </source>
</evidence>
<dbReference type="AlphaFoldDB" id="A0AAV7VML8"/>
<dbReference type="EMBL" id="JANPWB010000003">
    <property type="protein sequence ID" value="KAJ1202895.1"/>
    <property type="molecule type" value="Genomic_DNA"/>
</dbReference>
<proteinExistence type="predicted"/>
<name>A0AAV7VML8_PLEWA</name>
<dbReference type="Proteomes" id="UP001066276">
    <property type="component" value="Chromosome 2_1"/>
</dbReference>
<evidence type="ECO:0000313" key="2">
    <source>
        <dbReference type="EMBL" id="KAJ1202895.1"/>
    </source>
</evidence>
<gene>
    <name evidence="2" type="ORF">NDU88_006690</name>
</gene>
<comment type="caution">
    <text evidence="2">The sequence shown here is derived from an EMBL/GenBank/DDBJ whole genome shotgun (WGS) entry which is preliminary data.</text>
</comment>
<evidence type="ECO:0000256" key="1">
    <source>
        <dbReference type="SAM" id="MobiDB-lite"/>
    </source>
</evidence>
<feature type="region of interest" description="Disordered" evidence="1">
    <location>
        <begin position="1"/>
        <end position="52"/>
    </location>
</feature>
<protein>
    <submittedName>
        <fullName evidence="2">Uncharacterized protein</fullName>
    </submittedName>
</protein>